<dbReference type="EMBL" id="FNZK01000011">
    <property type="protein sequence ID" value="SEJ60600.1"/>
    <property type="molecule type" value="Genomic_DNA"/>
</dbReference>
<evidence type="ECO:0000313" key="2">
    <source>
        <dbReference type="Proteomes" id="UP000199662"/>
    </source>
</evidence>
<sequence>MTEEEAMQRLCKDLRSDLRRQTEIRISILKHMTSALREIKGLEDIELILCETKIEEDKVIIKYGNEYEVRLNIENDSHINMMVDVLNEVI</sequence>
<gene>
    <name evidence="1" type="ORF">SAMN05660742_111150</name>
</gene>
<dbReference type="AlphaFoldDB" id="A0A1H7AFC3"/>
<keyword evidence="2" id="KW-1185">Reference proteome</keyword>
<name>A0A1H7AFC3_9FIRM</name>
<evidence type="ECO:0000313" key="1">
    <source>
        <dbReference type="EMBL" id="SEJ60600.1"/>
    </source>
</evidence>
<protein>
    <submittedName>
        <fullName evidence="1">Uncharacterized protein</fullName>
    </submittedName>
</protein>
<organism evidence="1 2">
    <name type="scientific">Propionispira arboris</name>
    <dbReference type="NCBI Taxonomy" id="84035"/>
    <lineage>
        <taxon>Bacteria</taxon>
        <taxon>Bacillati</taxon>
        <taxon>Bacillota</taxon>
        <taxon>Negativicutes</taxon>
        <taxon>Selenomonadales</taxon>
        <taxon>Selenomonadaceae</taxon>
        <taxon>Propionispira</taxon>
    </lineage>
</organism>
<proteinExistence type="predicted"/>
<accession>A0A1H7AFC3</accession>
<dbReference type="STRING" id="84035.SAMN05660742_111150"/>
<dbReference type="Proteomes" id="UP000199662">
    <property type="component" value="Unassembled WGS sequence"/>
</dbReference>
<dbReference type="RefSeq" id="WP_091832030.1">
    <property type="nucleotide sequence ID" value="NZ_FNZK01000011.1"/>
</dbReference>
<reference evidence="2" key="1">
    <citation type="submission" date="2016-10" db="EMBL/GenBank/DDBJ databases">
        <authorList>
            <person name="Varghese N."/>
            <person name="Submissions S."/>
        </authorList>
    </citation>
    <scope>NUCLEOTIDE SEQUENCE [LARGE SCALE GENOMIC DNA]</scope>
    <source>
        <strain evidence="2">DSM 2179</strain>
    </source>
</reference>